<dbReference type="SUPFAM" id="SSF52540">
    <property type="entry name" value="P-loop containing nucleoside triphosphate hydrolases"/>
    <property type="match status" value="1"/>
</dbReference>
<evidence type="ECO:0000313" key="3">
    <source>
        <dbReference type="Proteomes" id="UP000520767"/>
    </source>
</evidence>
<dbReference type="Gene3D" id="3.40.50.300">
    <property type="entry name" value="P-loop containing nucleotide triphosphate hydrolases"/>
    <property type="match status" value="1"/>
</dbReference>
<dbReference type="PRINTS" id="PR00364">
    <property type="entry name" value="DISEASERSIST"/>
</dbReference>
<dbReference type="SUPFAM" id="SSF48452">
    <property type="entry name" value="TPR-like"/>
    <property type="match status" value="1"/>
</dbReference>
<dbReference type="InterPro" id="IPR010982">
    <property type="entry name" value="Lambda_DNA-bd_dom_sf"/>
</dbReference>
<dbReference type="PANTHER" id="PTHR47691">
    <property type="entry name" value="REGULATOR-RELATED"/>
    <property type="match status" value="1"/>
</dbReference>
<dbReference type="InterPro" id="IPR019734">
    <property type="entry name" value="TPR_rpt"/>
</dbReference>
<dbReference type="InterPro" id="IPR027417">
    <property type="entry name" value="P-loop_NTPase"/>
</dbReference>
<dbReference type="Gene3D" id="1.10.260.40">
    <property type="entry name" value="lambda repressor-like DNA-binding domains"/>
    <property type="match status" value="1"/>
</dbReference>
<reference evidence="2 3" key="1">
    <citation type="submission" date="2020-08" db="EMBL/GenBank/DDBJ databases">
        <title>Genomic Encyclopedia of Type Strains, Phase III (KMG-III): the genomes of soil and plant-associated and newly described type strains.</title>
        <authorList>
            <person name="Whitman W."/>
        </authorList>
    </citation>
    <scope>NUCLEOTIDE SEQUENCE [LARGE SCALE GENOMIC DNA]</scope>
    <source>
        <strain evidence="2 3">CECT 8960</strain>
    </source>
</reference>
<accession>A0A7W7VCT3</accession>
<comment type="caution">
    <text evidence="2">The sequence shown here is derived from an EMBL/GenBank/DDBJ whole genome shotgun (WGS) entry which is preliminary data.</text>
</comment>
<dbReference type="PANTHER" id="PTHR47691:SF3">
    <property type="entry name" value="HTH-TYPE TRANSCRIPTIONAL REGULATOR RV0890C-RELATED"/>
    <property type="match status" value="1"/>
</dbReference>
<protein>
    <submittedName>
        <fullName evidence="2">Tetratricopeptide (TPR) repeat protein/DNA-binding XRE family transcriptional regulator</fullName>
    </submittedName>
</protein>
<dbReference type="EMBL" id="JACHJQ010000002">
    <property type="protein sequence ID" value="MBB4905518.1"/>
    <property type="molecule type" value="Genomic_DNA"/>
</dbReference>
<name>A0A7W7VCT3_9PSEU</name>
<evidence type="ECO:0000259" key="1">
    <source>
        <dbReference type="PROSITE" id="PS50943"/>
    </source>
</evidence>
<dbReference type="SMART" id="SM00028">
    <property type="entry name" value="TPR"/>
    <property type="match status" value="2"/>
</dbReference>
<sequence length="740" mass="79339">MAGSATFGGELRRLRQDAGISLGALAERVHYSKGYLSKVENGTSLPNPSLAALCDEVLRTGGALTALLSDAGGRRRATRSDGSTRTSFGLPAVTSHFTGRAEEVATVLAALRGDAGTCVVTGMAGVGKTALAVWCGRRVEAAYPDGVLFMDLHGHTPDVPPVPPEAALDRLLRLLGVPGEAVPPDVDDRAGMYRDRLRGRAVLVVLDNAESARQVLPLLPAEEKCRVLVTSRHRLAALDDAHHVPLGLLAAEDGAELLRSLLRERADDEDALADVVDLCGRLPLAIRVAAARLLANPSWRLADLGARLGAEADRLQELDDGERSVAAAFRVSSSTMPADQRTLLGLLTAHPGADLDLPAAAVLAGLPVLAAERLLAKLRDGHLIFQSASGRYHWHDLLRSFAATEVAAEIDPDVRTAAVTRLVEAELRAADAADRLLAPTRYRRDVTFTGQQGPVRTHPDTDAAIAWFRAEWRNLVALCRVAFELGSHVYCWQLAFSLRSFFFLAKLWDPWIDSQRIALAAADASGDVWAQAVTLNNLGVATIDRGDLAGAEEYYQQALARFRELADRHGVNTTLANYAWVEHYRGDHRSALANLATALDFYRAEGAERNAAITLRGMALVETAMGEQDTAVTRAGEALTTFVAMGLDLDITMTHNCLGWAHFCAGRLAAAHASYLAALESCERSGSTFEAVRAGTGLGNVAFVAGRPADAQARWAQAAEQGIVLDPVMVAEERARREIT</sequence>
<dbReference type="Pfam" id="PF13424">
    <property type="entry name" value="TPR_12"/>
    <property type="match status" value="1"/>
</dbReference>
<dbReference type="SMART" id="SM00530">
    <property type="entry name" value="HTH_XRE"/>
    <property type="match status" value="1"/>
</dbReference>
<dbReference type="AlphaFoldDB" id="A0A7W7VCT3"/>
<dbReference type="Pfam" id="PF13560">
    <property type="entry name" value="HTH_31"/>
    <property type="match status" value="1"/>
</dbReference>
<dbReference type="Gene3D" id="1.25.40.10">
    <property type="entry name" value="Tetratricopeptide repeat domain"/>
    <property type="match status" value="1"/>
</dbReference>
<feature type="domain" description="HTH cro/C1-type" evidence="1">
    <location>
        <begin position="11"/>
        <end position="64"/>
    </location>
</feature>
<dbReference type="CDD" id="cd00093">
    <property type="entry name" value="HTH_XRE"/>
    <property type="match status" value="1"/>
</dbReference>
<dbReference type="InterPro" id="IPR011990">
    <property type="entry name" value="TPR-like_helical_dom_sf"/>
</dbReference>
<organism evidence="2 3">
    <name type="scientific">Actinophytocola algeriensis</name>
    <dbReference type="NCBI Taxonomy" id="1768010"/>
    <lineage>
        <taxon>Bacteria</taxon>
        <taxon>Bacillati</taxon>
        <taxon>Actinomycetota</taxon>
        <taxon>Actinomycetes</taxon>
        <taxon>Pseudonocardiales</taxon>
        <taxon>Pseudonocardiaceae</taxon>
    </lineage>
</organism>
<keyword evidence="3" id="KW-1185">Reference proteome</keyword>
<dbReference type="RefSeq" id="WP_184809736.1">
    <property type="nucleotide sequence ID" value="NZ_JACHJQ010000002.1"/>
</dbReference>
<dbReference type="GO" id="GO:0003677">
    <property type="term" value="F:DNA binding"/>
    <property type="evidence" value="ECO:0007669"/>
    <property type="project" value="UniProtKB-KW"/>
</dbReference>
<dbReference type="InterPro" id="IPR001387">
    <property type="entry name" value="Cro/C1-type_HTH"/>
</dbReference>
<dbReference type="PROSITE" id="PS50943">
    <property type="entry name" value="HTH_CROC1"/>
    <property type="match status" value="1"/>
</dbReference>
<gene>
    <name evidence="2" type="ORF">FHR82_001735</name>
</gene>
<proteinExistence type="predicted"/>
<dbReference type="Proteomes" id="UP000520767">
    <property type="component" value="Unassembled WGS sequence"/>
</dbReference>
<dbReference type="SUPFAM" id="SSF47413">
    <property type="entry name" value="lambda repressor-like DNA-binding domains"/>
    <property type="match status" value="1"/>
</dbReference>
<evidence type="ECO:0000313" key="2">
    <source>
        <dbReference type="EMBL" id="MBB4905518.1"/>
    </source>
</evidence>
<keyword evidence="2" id="KW-0238">DNA-binding</keyword>